<keyword evidence="2" id="KW-0143">Chaperone</keyword>
<evidence type="ECO:0000256" key="2">
    <source>
        <dbReference type="ARBA" id="ARBA00023186"/>
    </source>
</evidence>
<feature type="coiled-coil region" evidence="4">
    <location>
        <begin position="111"/>
        <end position="138"/>
    </location>
</feature>
<name>X6NZH2_RETFI</name>
<dbReference type="SUPFAM" id="SSF51064">
    <property type="entry name" value="Head domain of nucleotide exchange factor GrpE"/>
    <property type="match status" value="1"/>
</dbReference>
<evidence type="ECO:0000256" key="5">
    <source>
        <dbReference type="SAM" id="MobiDB-lite"/>
    </source>
</evidence>
<reference evidence="6 7" key="1">
    <citation type="journal article" date="2013" name="Curr. Biol.">
        <title>The Genome of the Foraminiferan Reticulomyxa filosa.</title>
        <authorList>
            <person name="Glockner G."/>
            <person name="Hulsmann N."/>
            <person name="Schleicher M."/>
            <person name="Noegel A.A."/>
            <person name="Eichinger L."/>
            <person name="Gallinger C."/>
            <person name="Pawlowski J."/>
            <person name="Sierra R."/>
            <person name="Euteneuer U."/>
            <person name="Pillet L."/>
            <person name="Moustafa A."/>
            <person name="Platzer M."/>
            <person name="Groth M."/>
            <person name="Szafranski K."/>
            <person name="Schliwa M."/>
        </authorList>
    </citation>
    <scope>NUCLEOTIDE SEQUENCE [LARGE SCALE GENOMIC DNA]</scope>
</reference>
<proteinExistence type="inferred from homology"/>
<dbReference type="InterPro" id="IPR013805">
    <property type="entry name" value="GrpE_CC"/>
</dbReference>
<feature type="region of interest" description="Disordered" evidence="5">
    <location>
        <begin position="40"/>
        <end position="79"/>
    </location>
</feature>
<comment type="similarity">
    <text evidence="1 3">Belongs to the GrpE family.</text>
</comment>
<dbReference type="CDD" id="cd00446">
    <property type="entry name" value="GrpE"/>
    <property type="match status" value="1"/>
</dbReference>
<dbReference type="PRINTS" id="PR00773">
    <property type="entry name" value="GRPEPROTEIN"/>
</dbReference>
<dbReference type="Proteomes" id="UP000023152">
    <property type="component" value="Unassembled WGS sequence"/>
</dbReference>
<evidence type="ECO:0000313" key="6">
    <source>
        <dbReference type="EMBL" id="ETO31239.1"/>
    </source>
</evidence>
<dbReference type="AlphaFoldDB" id="X6NZH2"/>
<dbReference type="PANTHER" id="PTHR21237">
    <property type="entry name" value="GRPE PROTEIN"/>
    <property type="match status" value="1"/>
</dbReference>
<dbReference type="GO" id="GO:0051087">
    <property type="term" value="F:protein-folding chaperone binding"/>
    <property type="evidence" value="ECO:0007669"/>
    <property type="project" value="InterPro"/>
</dbReference>
<dbReference type="InterPro" id="IPR000740">
    <property type="entry name" value="GrpE"/>
</dbReference>
<dbReference type="OMA" id="KNEKCNT"/>
<dbReference type="Pfam" id="PF01025">
    <property type="entry name" value="GrpE"/>
    <property type="match status" value="1"/>
</dbReference>
<dbReference type="EMBL" id="ASPP01005061">
    <property type="protein sequence ID" value="ETO31239.1"/>
    <property type="molecule type" value="Genomic_DNA"/>
</dbReference>
<dbReference type="HAMAP" id="MF_01151">
    <property type="entry name" value="GrpE"/>
    <property type="match status" value="1"/>
</dbReference>
<protein>
    <submittedName>
        <fullName evidence="6">Protein grpE</fullName>
    </submittedName>
</protein>
<dbReference type="SUPFAM" id="SSF58014">
    <property type="entry name" value="Coiled-coil domain of nucleotide exchange factor GrpE"/>
    <property type="match status" value="1"/>
</dbReference>
<accession>X6NZH2</accession>
<dbReference type="GO" id="GO:0051082">
    <property type="term" value="F:unfolded protein binding"/>
    <property type="evidence" value="ECO:0007669"/>
    <property type="project" value="TreeGrafter"/>
</dbReference>
<dbReference type="PANTHER" id="PTHR21237:SF23">
    <property type="entry name" value="GRPE PROTEIN HOMOLOG, MITOCHONDRIAL"/>
    <property type="match status" value="1"/>
</dbReference>
<keyword evidence="4" id="KW-0175">Coiled coil</keyword>
<feature type="compositionally biased region" description="Basic and acidic residues" evidence="5">
    <location>
        <begin position="54"/>
        <end position="79"/>
    </location>
</feature>
<comment type="caution">
    <text evidence="6">The sequence shown here is derived from an EMBL/GenBank/DDBJ whole genome shotgun (WGS) entry which is preliminary data.</text>
</comment>
<dbReference type="GO" id="GO:0006457">
    <property type="term" value="P:protein folding"/>
    <property type="evidence" value="ECO:0007669"/>
    <property type="project" value="InterPro"/>
</dbReference>
<evidence type="ECO:0000256" key="4">
    <source>
        <dbReference type="SAM" id="Coils"/>
    </source>
</evidence>
<sequence>MFRTCISSIGLISRSSQTIIPLTRCKNVWNISSVSPTKHVVGLGRRTMSTQQKTQRDNATESQEDKVQSKDKSQADVEKTNATATEYLLEEEHSDIDLERQKSQKQDRDILAEYETKIKELEEGVNKCREAYAMTEADIINLSNRTKKNVEIARTSAVRKFSSDILSVADCLQQTLAAFEQNMVTDEIKSLIQGVKLTEKTILDTFGKHGIQKIQCQEGVKFDSTYHEAQSHISTTQCPPGTVVKVLSQGYTLNNEVLRPAKVEVAASSDAKKEDSEKSQ</sequence>
<gene>
    <name evidence="6" type="ORF">RFI_05881</name>
</gene>
<dbReference type="GO" id="GO:0042803">
    <property type="term" value="F:protein homodimerization activity"/>
    <property type="evidence" value="ECO:0007669"/>
    <property type="project" value="InterPro"/>
</dbReference>
<evidence type="ECO:0000313" key="7">
    <source>
        <dbReference type="Proteomes" id="UP000023152"/>
    </source>
</evidence>
<dbReference type="Gene3D" id="2.30.22.10">
    <property type="entry name" value="Head domain of nucleotide exchange factor GrpE"/>
    <property type="match status" value="1"/>
</dbReference>
<dbReference type="GO" id="GO:0000774">
    <property type="term" value="F:adenyl-nucleotide exchange factor activity"/>
    <property type="evidence" value="ECO:0007669"/>
    <property type="project" value="InterPro"/>
</dbReference>
<evidence type="ECO:0000256" key="1">
    <source>
        <dbReference type="ARBA" id="ARBA00009054"/>
    </source>
</evidence>
<dbReference type="InterPro" id="IPR009012">
    <property type="entry name" value="GrpE_head"/>
</dbReference>
<keyword evidence="7" id="KW-1185">Reference proteome</keyword>
<dbReference type="Gene3D" id="3.90.20.20">
    <property type="match status" value="1"/>
</dbReference>
<dbReference type="OrthoDB" id="201635at2759"/>
<evidence type="ECO:0000256" key="3">
    <source>
        <dbReference type="RuleBase" id="RU004478"/>
    </source>
</evidence>
<organism evidence="6 7">
    <name type="scientific">Reticulomyxa filosa</name>
    <dbReference type="NCBI Taxonomy" id="46433"/>
    <lineage>
        <taxon>Eukaryota</taxon>
        <taxon>Sar</taxon>
        <taxon>Rhizaria</taxon>
        <taxon>Retaria</taxon>
        <taxon>Foraminifera</taxon>
        <taxon>Monothalamids</taxon>
        <taxon>Reticulomyxidae</taxon>
        <taxon>Reticulomyxa</taxon>
    </lineage>
</organism>